<evidence type="ECO:0000313" key="3">
    <source>
        <dbReference type="Proteomes" id="UP001221757"/>
    </source>
</evidence>
<evidence type="ECO:0000256" key="1">
    <source>
        <dbReference type="SAM" id="Phobius"/>
    </source>
</evidence>
<dbReference type="EMBL" id="JARKIE010000015">
    <property type="protein sequence ID" value="KAJ7702437.1"/>
    <property type="molecule type" value="Genomic_DNA"/>
</dbReference>
<keyword evidence="1" id="KW-0472">Membrane</keyword>
<gene>
    <name evidence="2" type="ORF">B0H17DRAFT_1194919</name>
</gene>
<dbReference type="Pfam" id="PF08592">
    <property type="entry name" value="Anthrone_oxy"/>
    <property type="match status" value="1"/>
</dbReference>
<keyword evidence="1" id="KW-0812">Transmembrane</keyword>
<sequence length="177" mass="19370">MQAPTFAPGHLALVTSLVSSSYFNFANIGGAFFGVMPATARENTTLPVAERLKLWYFSYETHMASSGIISALALSASAYYTAERSLRNVLAAGAVAAYTSAAFTILFLLPVNADLINILRSTSSRQMEPKEEQRALDQLDKWRALHRFRLFLGTIPWLASTTALLLSDSIIRFISSA</sequence>
<feature type="transmembrane region" description="Helical" evidence="1">
    <location>
        <begin position="64"/>
        <end position="82"/>
    </location>
</feature>
<evidence type="ECO:0000313" key="2">
    <source>
        <dbReference type="EMBL" id="KAJ7702437.1"/>
    </source>
</evidence>
<accession>A0AAD7E0F9</accession>
<dbReference type="InterPro" id="IPR013901">
    <property type="entry name" value="Anthrone_oxy"/>
</dbReference>
<evidence type="ECO:0008006" key="4">
    <source>
        <dbReference type="Google" id="ProtNLM"/>
    </source>
</evidence>
<dbReference type="AlphaFoldDB" id="A0AAD7E0F9"/>
<dbReference type="Proteomes" id="UP001221757">
    <property type="component" value="Unassembled WGS sequence"/>
</dbReference>
<protein>
    <recommendedName>
        <fullName evidence="4">DUF1772-domain-containing protein</fullName>
    </recommendedName>
</protein>
<feature type="transmembrane region" description="Helical" evidence="1">
    <location>
        <begin position="89"/>
        <end position="109"/>
    </location>
</feature>
<reference evidence="2" key="1">
    <citation type="submission" date="2023-03" db="EMBL/GenBank/DDBJ databases">
        <title>Massive genome expansion in bonnet fungi (Mycena s.s.) driven by repeated elements and novel gene families across ecological guilds.</title>
        <authorList>
            <consortium name="Lawrence Berkeley National Laboratory"/>
            <person name="Harder C.B."/>
            <person name="Miyauchi S."/>
            <person name="Viragh M."/>
            <person name="Kuo A."/>
            <person name="Thoen E."/>
            <person name="Andreopoulos B."/>
            <person name="Lu D."/>
            <person name="Skrede I."/>
            <person name="Drula E."/>
            <person name="Henrissat B."/>
            <person name="Morin E."/>
            <person name="Kohler A."/>
            <person name="Barry K."/>
            <person name="LaButti K."/>
            <person name="Morin E."/>
            <person name="Salamov A."/>
            <person name="Lipzen A."/>
            <person name="Mereny Z."/>
            <person name="Hegedus B."/>
            <person name="Baldrian P."/>
            <person name="Stursova M."/>
            <person name="Weitz H."/>
            <person name="Taylor A."/>
            <person name="Grigoriev I.V."/>
            <person name="Nagy L.G."/>
            <person name="Martin F."/>
            <person name="Kauserud H."/>
        </authorList>
    </citation>
    <scope>NUCLEOTIDE SEQUENCE</scope>
    <source>
        <strain evidence="2">CBHHK067</strain>
    </source>
</reference>
<keyword evidence="1" id="KW-1133">Transmembrane helix</keyword>
<comment type="caution">
    <text evidence="2">The sequence shown here is derived from an EMBL/GenBank/DDBJ whole genome shotgun (WGS) entry which is preliminary data.</text>
</comment>
<organism evidence="2 3">
    <name type="scientific">Mycena rosella</name>
    <name type="common">Pink bonnet</name>
    <name type="synonym">Agaricus rosellus</name>
    <dbReference type="NCBI Taxonomy" id="1033263"/>
    <lineage>
        <taxon>Eukaryota</taxon>
        <taxon>Fungi</taxon>
        <taxon>Dikarya</taxon>
        <taxon>Basidiomycota</taxon>
        <taxon>Agaricomycotina</taxon>
        <taxon>Agaricomycetes</taxon>
        <taxon>Agaricomycetidae</taxon>
        <taxon>Agaricales</taxon>
        <taxon>Marasmiineae</taxon>
        <taxon>Mycenaceae</taxon>
        <taxon>Mycena</taxon>
    </lineage>
</organism>
<name>A0AAD7E0F9_MYCRO</name>
<proteinExistence type="predicted"/>
<keyword evidence="3" id="KW-1185">Reference proteome</keyword>